<gene>
    <name evidence="3" type="ORF">MAY91_03115</name>
</gene>
<evidence type="ECO:0000313" key="4">
    <source>
        <dbReference type="Proteomes" id="UP001222680"/>
    </source>
</evidence>
<proteinExistence type="predicted"/>
<keyword evidence="4" id="KW-1185">Reference proteome</keyword>
<dbReference type="InterPro" id="IPR026881">
    <property type="entry name" value="WYL_dom"/>
</dbReference>
<keyword evidence="1" id="KW-1133">Transmembrane helix</keyword>
<organism evidence="3 4">
    <name type="scientific">Edwardsiella ictaluri</name>
    <dbReference type="NCBI Taxonomy" id="67780"/>
    <lineage>
        <taxon>Bacteria</taxon>
        <taxon>Pseudomonadati</taxon>
        <taxon>Pseudomonadota</taxon>
        <taxon>Gammaproteobacteria</taxon>
        <taxon>Enterobacterales</taxon>
        <taxon>Hafniaceae</taxon>
        <taxon>Edwardsiella</taxon>
    </lineage>
</organism>
<dbReference type="RefSeq" id="WP_049640894.1">
    <property type="nucleotide sequence ID" value="NZ_CP113159.1"/>
</dbReference>
<name>A0ABY8GIH3_EDWIC</name>
<dbReference type="Proteomes" id="UP001222680">
    <property type="component" value="Chromosome"/>
</dbReference>
<dbReference type="Pfam" id="PF13280">
    <property type="entry name" value="WYL"/>
    <property type="match status" value="1"/>
</dbReference>
<keyword evidence="1" id="KW-0812">Transmembrane</keyword>
<keyword evidence="1" id="KW-0472">Membrane</keyword>
<reference evidence="3 4" key="1">
    <citation type="submission" date="2022-02" db="EMBL/GenBank/DDBJ databases">
        <title>Phenotypic, genotypic and serological characterization of Edwardsiella ictaluri from catfish and ornamental fish species.</title>
        <authorList>
            <person name="Rose D."/>
            <person name="Tekedar H.C."/>
            <person name="Waldbieser G.C."/>
            <person name="Aarattuthodi S."/>
            <person name="Griffin M.J."/>
        </authorList>
    </citation>
    <scope>NUCLEOTIDE SEQUENCE [LARGE SCALE GENOMIC DNA]</scope>
    <source>
        <strain evidence="3 4">13 TAL-140 K3</strain>
    </source>
</reference>
<evidence type="ECO:0000259" key="2">
    <source>
        <dbReference type="Pfam" id="PF13280"/>
    </source>
</evidence>
<feature type="transmembrane region" description="Helical" evidence="1">
    <location>
        <begin position="56"/>
        <end position="77"/>
    </location>
</feature>
<evidence type="ECO:0000256" key="1">
    <source>
        <dbReference type="SAM" id="Phobius"/>
    </source>
</evidence>
<evidence type="ECO:0000313" key="3">
    <source>
        <dbReference type="EMBL" id="WFN97117.1"/>
    </source>
</evidence>
<sequence>MLGFMMAVVAAAVGYIGMKDSASRKYHKPVVIHLLSILMSLFSFFLVGIPSIAGDYLWGGIFLFILILYCCASMKVLPQLVNNQQYDKKNRSNLFVWEKYRTRQKQKAKSKAEKLNDEIISLRKLSDKNRQASYDITTFSDEHMVKNKTTIRKKKINKKKILESGRISFDYIDVDGNYTSREIDISDVDSVYLKGYCYLSNGYRTFRIDRIQGDIVCRDTGEILCD</sequence>
<feature type="transmembrane region" description="Helical" evidence="1">
    <location>
        <begin position="30"/>
        <end position="49"/>
    </location>
</feature>
<accession>A0ABY8GIH3</accession>
<feature type="domain" description="WYL" evidence="2">
    <location>
        <begin position="161"/>
        <end position="212"/>
    </location>
</feature>
<protein>
    <recommendedName>
        <fullName evidence="2">WYL domain-containing protein</fullName>
    </recommendedName>
</protein>
<dbReference type="EMBL" id="CP092014">
    <property type="protein sequence ID" value="WFN97117.1"/>
    <property type="molecule type" value="Genomic_DNA"/>
</dbReference>